<proteinExistence type="predicted"/>
<accession>A0A382YZC4</accession>
<organism evidence="1">
    <name type="scientific">marine metagenome</name>
    <dbReference type="NCBI Taxonomy" id="408172"/>
    <lineage>
        <taxon>unclassified sequences</taxon>
        <taxon>metagenomes</taxon>
        <taxon>ecological metagenomes</taxon>
    </lineage>
</organism>
<sequence length="62" mass="7021">MLAWLLVVCSAVSHAAKLSFQIQDEENRSLPCRIHLFDQEDKPQRAAGLPFWRDHFVCPGAA</sequence>
<dbReference type="AlphaFoldDB" id="A0A382YZC4"/>
<protein>
    <submittedName>
        <fullName evidence="1">Uncharacterized protein</fullName>
    </submittedName>
</protein>
<name>A0A382YZC4_9ZZZZ</name>
<feature type="non-terminal residue" evidence="1">
    <location>
        <position position="62"/>
    </location>
</feature>
<dbReference type="EMBL" id="UINC01179643">
    <property type="protein sequence ID" value="SVD88430.1"/>
    <property type="molecule type" value="Genomic_DNA"/>
</dbReference>
<reference evidence="1" key="1">
    <citation type="submission" date="2018-05" db="EMBL/GenBank/DDBJ databases">
        <authorList>
            <person name="Lanie J.A."/>
            <person name="Ng W.-L."/>
            <person name="Kazmierczak K.M."/>
            <person name="Andrzejewski T.M."/>
            <person name="Davidsen T.M."/>
            <person name="Wayne K.J."/>
            <person name="Tettelin H."/>
            <person name="Glass J.I."/>
            <person name="Rusch D."/>
            <person name="Podicherti R."/>
            <person name="Tsui H.-C.T."/>
            <person name="Winkler M.E."/>
        </authorList>
    </citation>
    <scope>NUCLEOTIDE SEQUENCE</scope>
</reference>
<evidence type="ECO:0000313" key="1">
    <source>
        <dbReference type="EMBL" id="SVD88430.1"/>
    </source>
</evidence>
<gene>
    <name evidence="1" type="ORF">METZ01_LOCUS441284</name>
</gene>